<dbReference type="PANTHER" id="PTHR23407">
    <property type="entry name" value="ATPASE INHIBITOR/5-FORMYLTETRAHYDROFOLATE CYCLO-LIGASE"/>
    <property type="match status" value="1"/>
</dbReference>
<dbReference type="VEuPathDB" id="ToxoDB:cyc_04224"/>
<proteinExistence type="inferred from homology"/>
<organism evidence="6 7">
    <name type="scientific">Cyclospora cayetanensis</name>
    <dbReference type="NCBI Taxonomy" id="88456"/>
    <lineage>
        <taxon>Eukaryota</taxon>
        <taxon>Sar</taxon>
        <taxon>Alveolata</taxon>
        <taxon>Apicomplexa</taxon>
        <taxon>Conoidasida</taxon>
        <taxon>Coccidia</taxon>
        <taxon>Eucoccidiorida</taxon>
        <taxon>Eimeriorina</taxon>
        <taxon>Eimeriidae</taxon>
        <taxon>Cyclospora</taxon>
    </lineage>
</organism>
<gene>
    <name evidence="6" type="ORF">cyc_04224</name>
</gene>
<protein>
    <recommendedName>
        <fullName evidence="5">5-formyltetrahydrofolate cyclo-ligase</fullName>
        <ecNumber evidence="5">6.3.3.2</ecNumber>
    </recommendedName>
</protein>
<reference evidence="6 7" key="1">
    <citation type="journal article" date="2016" name="BMC Genomics">
        <title>Comparative genomics reveals Cyclospora cayetanensis possesses coccidia-like metabolism and invasion components but unique surface antigens.</title>
        <authorList>
            <person name="Liu S."/>
            <person name="Wang L."/>
            <person name="Zheng H."/>
            <person name="Xu Z."/>
            <person name="Roellig D.M."/>
            <person name="Li N."/>
            <person name="Frace M.A."/>
            <person name="Tang K."/>
            <person name="Arrowood M.J."/>
            <person name="Moss D.M."/>
            <person name="Zhang L."/>
            <person name="Feng Y."/>
            <person name="Xiao L."/>
        </authorList>
    </citation>
    <scope>NUCLEOTIDE SEQUENCE [LARGE SCALE GENOMIC DNA]</scope>
    <source>
        <strain evidence="6 7">CHN_HEN01</strain>
    </source>
</reference>
<dbReference type="EC" id="6.3.3.2" evidence="5"/>
<keyword evidence="2" id="KW-0547">Nucleotide-binding</keyword>
<dbReference type="InterPro" id="IPR002698">
    <property type="entry name" value="FTHF_cligase"/>
</dbReference>
<accession>A0A1D3CY79</accession>
<dbReference type="GO" id="GO:0030272">
    <property type="term" value="F:5-formyltetrahydrofolate cyclo-ligase activity"/>
    <property type="evidence" value="ECO:0007669"/>
    <property type="project" value="UniProtKB-EC"/>
</dbReference>
<evidence type="ECO:0000256" key="3">
    <source>
        <dbReference type="ARBA" id="ARBA00022840"/>
    </source>
</evidence>
<comment type="similarity">
    <text evidence="1">Belongs to the 5-formyltetrahydrofolate cyclo-ligase family.</text>
</comment>
<dbReference type="InterPro" id="IPR037171">
    <property type="entry name" value="NagB/RpiA_transferase-like"/>
</dbReference>
<dbReference type="PANTHER" id="PTHR23407:SF1">
    <property type="entry name" value="5-FORMYLTETRAHYDROFOLATE CYCLO-LIGASE"/>
    <property type="match status" value="1"/>
</dbReference>
<dbReference type="EMBL" id="JROU02001522">
    <property type="protein sequence ID" value="OEH76153.1"/>
    <property type="molecule type" value="Genomic_DNA"/>
</dbReference>
<dbReference type="InParanoid" id="A0A1D3CY79"/>
<evidence type="ECO:0000256" key="4">
    <source>
        <dbReference type="ARBA" id="ARBA00036539"/>
    </source>
</evidence>
<dbReference type="Gene3D" id="3.40.50.10420">
    <property type="entry name" value="NagB/RpiA/CoA transferase-like"/>
    <property type="match status" value="1"/>
</dbReference>
<dbReference type="SUPFAM" id="SSF100950">
    <property type="entry name" value="NagB/RpiA/CoA transferase-like"/>
    <property type="match status" value="1"/>
</dbReference>
<dbReference type="GO" id="GO:0035999">
    <property type="term" value="P:tetrahydrofolate interconversion"/>
    <property type="evidence" value="ECO:0007669"/>
    <property type="project" value="TreeGrafter"/>
</dbReference>
<keyword evidence="7" id="KW-1185">Reference proteome</keyword>
<dbReference type="GO" id="GO:0005524">
    <property type="term" value="F:ATP binding"/>
    <property type="evidence" value="ECO:0007669"/>
    <property type="project" value="UniProtKB-KW"/>
</dbReference>
<dbReference type="InterPro" id="IPR024185">
    <property type="entry name" value="FTHF_cligase-like_sf"/>
</dbReference>
<evidence type="ECO:0000256" key="5">
    <source>
        <dbReference type="ARBA" id="ARBA00038966"/>
    </source>
</evidence>
<dbReference type="Proteomes" id="UP000095192">
    <property type="component" value="Unassembled WGS sequence"/>
</dbReference>
<sequence length="304" mass="32697">MHIQAKEAKSLLRTQILRIRTEHLALQAPQGKQQQAAATDVALQHLASQEGPFLELLHRLFPGRLKQTRGGPAGMEAGLTPLRVGGYYNIGSEYSCLPMLQMLCSLGAETSLPVCPPKGRLLEFRRYLPGDRLTPDRYGIPGPAASAGSWAVSPDLLLLPLVAFDRLGVRLGYGGGFFDATLAALRARQLAHKVDESDSAEEAENPLELLRRLHATGTLSAAAAEERSVAAGTTQKWRGLLVCGMAFSCQEVQEGTIPLEPHDQLLDVVLTETSLLLCNPKLAKLMQQPVVRTGLAAAANAKGL</sequence>
<name>A0A1D3CY79_9EIME</name>
<comment type="catalytic activity">
    <reaction evidence="4">
        <text>(6S)-5-formyl-5,6,7,8-tetrahydrofolate + ATP = (6R)-5,10-methenyltetrahydrofolate + ADP + phosphate</text>
        <dbReference type="Rhea" id="RHEA:10488"/>
        <dbReference type="ChEBI" id="CHEBI:30616"/>
        <dbReference type="ChEBI" id="CHEBI:43474"/>
        <dbReference type="ChEBI" id="CHEBI:57455"/>
        <dbReference type="ChEBI" id="CHEBI:57457"/>
        <dbReference type="ChEBI" id="CHEBI:456216"/>
        <dbReference type="EC" id="6.3.3.2"/>
    </reaction>
</comment>
<dbReference type="GO" id="GO:0009396">
    <property type="term" value="P:folic acid-containing compound biosynthetic process"/>
    <property type="evidence" value="ECO:0007669"/>
    <property type="project" value="TreeGrafter"/>
</dbReference>
<evidence type="ECO:0000256" key="2">
    <source>
        <dbReference type="ARBA" id="ARBA00022741"/>
    </source>
</evidence>
<comment type="caution">
    <text evidence="6">The sequence shown here is derived from an EMBL/GenBank/DDBJ whole genome shotgun (WGS) entry which is preliminary data.</text>
</comment>
<keyword evidence="3" id="KW-0067">ATP-binding</keyword>
<evidence type="ECO:0000313" key="7">
    <source>
        <dbReference type="Proteomes" id="UP000095192"/>
    </source>
</evidence>
<dbReference type="Pfam" id="PF01812">
    <property type="entry name" value="5-FTHF_cyc-lig"/>
    <property type="match status" value="1"/>
</dbReference>
<evidence type="ECO:0000256" key="1">
    <source>
        <dbReference type="ARBA" id="ARBA00010638"/>
    </source>
</evidence>
<evidence type="ECO:0000313" key="6">
    <source>
        <dbReference type="EMBL" id="OEH76153.1"/>
    </source>
</evidence>
<dbReference type="AlphaFoldDB" id="A0A1D3CY79"/>